<reference evidence="1 2" key="1">
    <citation type="submission" date="2019-02" db="EMBL/GenBank/DDBJ databases">
        <authorList>
            <person name="Zhang G."/>
        </authorList>
    </citation>
    <scope>NUCLEOTIDE SEQUENCE [LARGE SCALE GENOMIC DNA]</scope>
    <source>
        <strain evidence="1 2">CMB17</strain>
    </source>
</reference>
<protein>
    <submittedName>
        <fullName evidence="1">Uncharacterized protein</fullName>
    </submittedName>
</protein>
<organism evidence="1 2">
    <name type="scientific">Paracoccus sediminis</name>
    <dbReference type="NCBI Taxonomy" id="1214787"/>
    <lineage>
        <taxon>Bacteria</taxon>
        <taxon>Pseudomonadati</taxon>
        <taxon>Pseudomonadota</taxon>
        <taxon>Alphaproteobacteria</taxon>
        <taxon>Rhodobacterales</taxon>
        <taxon>Paracoccaceae</taxon>
        <taxon>Paracoccus</taxon>
    </lineage>
</organism>
<gene>
    <name evidence="1" type="ORF">EYF88_13215</name>
</gene>
<evidence type="ECO:0000313" key="2">
    <source>
        <dbReference type="Proteomes" id="UP000292859"/>
    </source>
</evidence>
<evidence type="ECO:0000313" key="1">
    <source>
        <dbReference type="EMBL" id="TBN48462.1"/>
    </source>
</evidence>
<dbReference type="EMBL" id="SIRL01000010">
    <property type="protein sequence ID" value="TBN48462.1"/>
    <property type="molecule type" value="Genomic_DNA"/>
</dbReference>
<proteinExistence type="predicted"/>
<dbReference type="RefSeq" id="WP_131023360.1">
    <property type="nucleotide sequence ID" value="NZ_FZNM01000010.1"/>
</dbReference>
<keyword evidence="2" id="KW-1185">Reference proteome</keyword>
<comment type="caution">
    <text evidence="1">The sequence shown here is derived from an EMBL/GenBank/DDBJ whole genome shotgun (WGS) entry which is preliminary data.</text>
</comment>
<name>A0ABY1YG28_9RHOB</name>
<accession>A0ABY1YG28</accession>
<dbReference type="Proteomes" id="UP000292859">
    <property type="component" value="Unassembled WGS sequence"/>
</dbReference>
<sequence length="116" mass="12499">MIGQRICIPLYVEVARRFPDPDPRRFGGIDLSDLVGPVHEQAGGRRIAWIEAIGLDEAQQQQLASVVQIADAAAALPREIGSKVNAMMGDHLASMRLRDGVSLRLDLDKGAGRTAA</sequence>